<accession>A0A0A8ZTS9</accession>
<dbReference type="AlphaFoldDB" id="A0A0A8ZTS9"/>
<reference evidence="1" key="2">
    <citation type="journal article" date="2015" name="Data Brief">
        <title>Shoot transcriptome of the giant reed, Arundo donax.</title>
        <authorList>
            <person name="Barrero R.A."/>
            <person name="Guerrero F.D."/>
            <person name="Moolhuijzen P."/>
            <person name="Goolsby J.A."/>
            <person name="Tidwell J."/>
            <person name="Bellgard S.E."/>
            <person name="Bellgard M.I."/>
        </authorList>
    </citation>
    <scope>NUCLEOTIDE SEQUENCE</scope>
    <source>
        <tissue evidence="1">Shoot tissue taken approximately 20 cm above the soil surface</tissue>
    </source>
</reference>
<sequence>MKGYFQMEFTFVSKYGDSNQSLSKEFSVAVENSRGNQDFLMVYRKRAILTKDNLAKRNWNRSQKCCFLITRKFSTFS</sequence>
<dbReference type="EMBL" id="GBRH01257735">
    <property type="protein sequence ID" value="JAD40160.1"/>
    <property type="molecule type" value="Transcribed_RNA"/>
</dbReference>
<reference evidence="1" key="1">
    <citation type="submission" date="2014-09" db="EMBL/GenBank/DDBJ databases">
        <authorList>
            <person name="Magalhaes I.L.F."/>
            <person name="Oliveira U."/>
            <person name="Santos F.R."/>
            <person name="Vidigal T.H.D.A."/>
            <person name="Brescovit A.D."/>
            <person name="Santos A.J."/>
        </authorList>
    </citation>
    <scope>NUCLEOTIDE SEQUENCE</scope>
    <source>
        <tissue evidence="1">Shoot tissue taken approximately 20 cm above the soil surface</tissue>
    </source>
</reference>
<protein>
    <submittedName>
        <fullName evidence="1">Uncharacterized protein</fullName>
    </submittedName>
</protein>
<organism evidence="1">
    <name type="scientific">Arundo donax</name>
    <name type="common">Giant reed</name>
    <name type="synonym">Donax arundinaceus</name>
    <dbReference type="NCBI Taxonomy" id="35708"/>
    <lineage>
        <taxon>Eukaryota</taxon>
        <taxon>Viridiplantae</taxon>
        <taxon>Streptophyta</taxon>
        <taxon>Embryophyta</taxon>
        <taxon>Tracheophyta</taxon>
        <taxon>Spermatophyta</taxon>
        <taxon>Magnoliopsida</taxon>
        <taxon>Liliopsida</taxon>
        <taxon>Poales</taxon>
        <taxon>Poaceae</taxon>
        <taxon>PACMAD clade</taxon>
        <taxon>Arundinoideae</taxon>
        <taxon>Arundineae</taxon>
        <taxon>Arundo</taxon>
    </lineage>
</organism>
<name>A0A0A8ZTS9_ARUDO</name>
<evidence type="ECO:0000313" key="1">
    <source>
        <dbReference type="EMBL" id="JAD40160.1"/>
    </source>
</evidence>
<proteinExistence type="predicted"/>